<comment type="caution">
    <text evidence="1">The sequence shown here is derived from an EMBL/GenBank/DDBJ whole genome shotgun (WGS) entry which is preliminary data.</text>
</comment>
<protein>
    <submittedName>
        <fullName evidence="1">Uncharacterized protein</fullName>
    </submittedName>
</protein>
<organism evidence="1 2">
    <name type="scientific">Bacteroides pyogenes JCM 6292</name>
    <dbReference type="NCBI Taxonomy" id="1235809"/>
    <lineage>
        <taxon>Bacteria</taxon>
        <taxon>Pseudomonadati</taxon>
        <taxon>Bacteroidota</taxon>
        <taxon>Bacteroidia</taxon>
        <taxon>Bacteroidales</taxon>
        <taxon>Bacteroidaceae</taxon>
        <taxon>Bacteroides</taxon>
    </lineage>
</organism>
<dbReference type="EMBL" id="BAIQ01000032">
    <property type="protein sequence ID" value="GAE16313.1"/>
    <property type="molecule type" value="Genomic_DNA"/>
</dbReference>
<evidence type="ECO:0000313" key="2">
    <source>
        <dbReference type="Proteomes" id="UP000018861"/>
    </source>
</evidence>
<name>W4PAA0_9BACE</name>
<proteinExistence type="predicted"/>
<evidence type="ECO:0000313" key="1">
    <source>
        <dbReference type="EMBL" id="GAE16313.1"/>
    </source>
</evidence>
<sequence>MFVYIYKSFLQHFFRFESYGERTFKRSWFFSICKKMKNKQLLSFESHSISVILQRMINS</sequence>
<gene>
    <name evidence="1" type="ORF">JCM6292_2722</name>
</gene>
<dbReference type="Proteomes" id="UP000018861">
    <property type="component" value="Unassembled WGS sequence"/>
</dbReference>
<accession>W4PAA0</accession>
<dbReference type="AlphaFoldDB" id="W4PAA0"/>
<reference evidence="1 2" key="1">
    <citation type="journal article" date="2014" name="Genome Announc.">
        <title>Draft Genome Sequences of Three Strains of Bacteroides pyogenes Isolated from a Cat and Swine.</title>
        <authorList>
            <person name="Sakamoto M."/>
            <person name="Oshima K."/>
            <person name="Suda W."/>
            <person name="Kitamura K."/>
            <person name="Iida T."/>
            <person name="Hattori M."/>
            <person name="Ohkuma M."/>
        </authorList>
    </citation>
    <scope>NUCLEOTIDE SEQUENCE [LARGE SCALE GENOMIC DNA]</scope>
    <source>
        <strain evidence="1 2">JCM 6292</strain>
    </source>
</reference>